<feature type="domain" description="PNPLA" evidence="4">
    <location>
        <begin position="4"/>
        <end position="197"/>
    </location>
</feature>
<dbReference type="PANTHER" id="PTHR14226:SF57">
    <property type="entry name" value="BLR7027 PROTEIN"/>
    <property type="match status" value="1"/>
</dbReference>
<dbReference type="SUPFAM" id="SSF52151">
    <property type="entry name" value="FabD/lysophospholipase-like"/>
    <property type="match status" value="1"/>
</dbReference>
<dbReference type="Gene3D" id="3.40.1090.10">
    <property type="entry name" value="Cytosolic phospholipase A2 catalytic domain"/>
    <property type="match status" value="1"/>
</dbReference>
<evidence type="ECO:0000313" key="5">
    <source>
        <dbReference type="EMBL" id="GAF83477.1"/>
    </source>
</evidence>
<reference evidence="5" key="1">
    <citation type="journal article" date="2014" name="Front. Microbiol.">
        <title>High frequency of phylogenetically diverse reductive dehalogenase-homologous genes in deep subseafloor sedimentary metagenomes.</title>
        <authorList>
            <person name="Kawai M."/>
            <person name="Futagami T."/>
            <person name="Toyoda A."/>
            <person name="Takaki Y."/>
            <person name="Nishi S."/>
            <person name="Hori S."/>
            <person name="Arai W."/>
            <person name="Tsubouchi T."/>
            <person name="Morono Y."/>
            <person name="Uchiyama I."/>
            <person name="Ito T."/>
            <person name="Fujiyama A."/>
            <person name="Inagaki F."/>
            <person name="Takami H."/>
        </authorList>
    </citation>
    <scope>NUCLEOTIDE SEQUENCE</scope>
    <source>
        <strain evidence="5">Expedition CK06-06</strain>
    </source>
</reference>
<evidence type="ECO:0000256" key="2">
    <source>
        <dbReference type="ARBA" id="ARBA00022963"/>
    </source>
</evidence>
<dbReference type="GO" id="GO:0016042">
    <property type="term" value="P:lipid catabolic process"/>
    <property type="evidence" value="ECO:0007669"/>
    <property type="project" value="UniProtKB-KW"/>
</dbReference>
<evidence type="ECO:0000256" key="3">
    <source>
        <dbReference type="ARBA" id="ARBA00023098"/>
    </source>
</evidence>
<comment type="caution">
    <text evidence="5">The sequence shown here is derived from an EMBL/GenBank/DDBJ whole genome shotgun (WGS) entry which is preliminary data.</text>
</comment>
<evidence type="ECO:0000256" key="1">
    <source>
        <dbReference type="ARBA" id="ARBA00022801"/>
    </source>
</evidence>
<dbReference type="AlphaFoldDB" id="X0T5P9"/>
<sequence>MKALVVSGGGSKGAFGGGVAQYLIEEEKKEYDLLIGTSTGSLLVPFIAIKKMVILKEAYTTVTQKDIFKINPFKVKSDTNGVVKVGINFKNILWNILINRKKAFGDASNLKKLIKRFMSEKDYRKIKDSGREVVCTTTNLTLGVPEYKSTKEYGYKDFCDWTLASATVPPFMEVVEKDGYEYADGAILEHAAIQEAINRGAKEIDVIILRKEESELPPELIRNAFHYIFRTIDLMMLEIGRSDIQIGKLKAKDEDVKLNFYYTPRKLTNNSLIFNKENMASWWEEGYISAQKRFCKSYTLSGKKKPKLFYDGTIV</sequence>
<dbReference type="InterPro" id="IPR016035">
    <property type="entry name" value="Acyl_Trfase/lysoPLipase"/>
</dbReference>
<keyword evidence="1" id="KW-0378">Hydrolase</keyword>
<dbReference type="InterPro" id="IPR002641">
    <property type="entry name" value="PNPLA_dom"/>
</dbReference>
<dbReference type="Pfam" id="PF01734">
    <property type="entry name" value="Patatin"/>
    <property type="match status" value="1"/>
</dbReference>
<evidence type="ECO:0000259" key="4">
    <source>
        <dbReference type="PROSITE" id="PS51635"/>
    </source>
</evidence>
<accession>X0T5P9</accession>
<dbReference type="EMBL" id="BARS01004793">
    <property type="protein sequence ID" value="GAF83477.1"/>
    <property type="molecule type" value="Genomic_DNA"/>
</dbReference>
<name>X0T5P9_9ZZZZ</name>
<dbReference type="PROSITE" id="PS51635">
    <property type="entry name" value="PNPLA"/>
    <property type="match status" value="1"/>
</dbReference>
<organism evidence="5">
    <name type="scientific">marine sediment metagenome</name>
    <dbReference type="NCBI Taxonomy" id="412755"/>
    <lineage>
        <taxon>unclassified sequences</taxon>
        <taxon>metagenomes</taxon>
        <taxon>ecological metagenomes</taxon>
    </lineage>
</organism>
<dbReference type="InterPro" id="IPR050301">
    <property type="entry name" value="NTE"/>
</dbReference>
<gene>
    <name evidence="5" type="ORF">S01H1_09376</name>
</gene>
<keyword evidence="3" id="KW-0443">Lipid metabolism</keyword>
<dbReference type="PANTHER" id="PTHR14226">
    <property type="entry name" value="NEUROPATHY TARGET ESTERASE/SWISS CHEESE D.MELANOGASTER"/>
    <property type="match status" value="1"/>
</dbReference>
<dbReference type="GO" id="GO:0016787">
    <property type="term" value="F:hydrolase activity"/>
    <property type="evidence" value="ECO:0007669"/>
    <property type="project" value="UniProtKB-KW"/>
</dbReference>
<proteinExistence type="predicted"/>
<protein>
    <recommendedName>
        <fullName evidence="4">PNPLA domain-containing protein</fullName>
    </recommendedName>
</protein>
<keyword evidence="2" id="KW-0442">Lipid degradation</keyword>